<feature type="domain" description="ABC transporter" evidence="11">
    <location>
        <begin position="238"/>
        <end position="493"/>
    </location>
</feature>
<dbReference type="SMART" id="SM00382">
    <property type="entry name" value="AAA"/>
    <property type="match status" value="2"/>
</dbReference>
<dbReference type="Pfam" id="PF00005">
    <property type="entry name" value="ABC_tran"/>
    <property type="match status" value="2"/>
</dbReference>
<evidence type="ECO:0000256" key="3">
    <source>
        <dbReference type="ARBA" id="ARBA00022475"/>
    </source>
</evidence>
<evidence type="ECO:0000256" key="5">
    <source>
        <dbReference type="ARBA" id="ARBA00022737"/>
    </source>
</evidence>
<feature type="transmembrane region" description="Helical" evidence="10">
    <location>
        <begin position="802"/>
        <end position="819"/>
    </location>
</feature>
<evidence type="ECO:0000256" key="6">
    <source>
        <dbReference type="ARBA" id="ARBA00022741"/>
    </source>
</evidence>
<feature type="transmembrane region" description="Helical" evidence="10">
    <location>
        <begin position="715"/>
        <end position="740"/>
    </location>
</feature>
<keyword evidence="3" id="KW-1003">Cell membrane</keyword>
<reference evidence="12 13" key="1">
    <citation type="submission" date="2024-09" db="EMBL/GenBank/DDBJ databases">
        <authorList>
            <person name="Sun Q."/>
            <person name="Mori K."/>
        </authorList>
    </citation>
    <scope>NUCLEOTIDE SEQUENCE [LARGE SCALE GENOMIC DNA]</scope>
    <source>
        <strain evidence="12 13">JCM 9626</strain>
    </source>
</reference>
<dbReference type="CDD" id="cd03215">
    <property type="entry name" value="ABC_Carb_Monos_II"/>
    <property type="match status" value="1"/>
</dbReference>
<keyword evidence="8 10" id="KW-1133">Transmembrane helix</keyword>
<dbReference type="InterPro" id="IPR050107">
    <property type="entry name" value="ABC_carbohydrate_import_ATPase"/>
</dbReference>
<dbReference type="Pfam" id="PF02653">
    <property type="entry name" value="BPD_transp_2"/>
    <property type="match status" value="1"/>
</dbReference>
<comment type="caution">
    <text evidence="12">The sequence shown here is derived from an EMBL/GenBank/DDBJ whole genome shotgun (WGS) entry which is preliminary data.</text>
</comment>
<evidence type="ECO:0000313" key="12">
    <source>
        <dbReference type="EMBL" id="MFB9315578.1"/>
    </source>
</evidence>
<dbReference type="RefSeq" id="WP_140009122.1">
    <property type="nucleotide sequence ID" value="NZ_JBHMDG010000034.1"/>
</dbReference>
<feature type="transmembrane region" description="Helical" evidence="10">
    <location>
        <begin position="752"/>
        <end position="770"/>
    </location>
</feature>
<evidence type="ECO:0000313" key="13">
    <source>
        <dbReference type="Proteomes" id="UP001589750"/>
    </source>
</evidence>
<evidence type="ECO:0000256" key="8">
    <source>
        <dbReference type="ARBA" id="ARBA00022989"/>
    </source>
</evidence>
<keyword evidence="13" id="KW-1185">Reference proteome</keyword>
<keyword evidence="6" id="KW-0547">Nucleotide-binding</keyword>
<evidence type="ECO:0000256" key="7">
    <source>
        <dbReference type="ARBA" id="ARBA00022840"/>
    </source>
</evidence>
<feature type="transmembrane region" description="Helical" evidence="10">
    <location>
        <begin position="517"/>
        <end position="535"/>
    </location>
</feature>
<evidence type="ECO:0000256" key="1">
    <source>
        <dbReference type="ARBA" id="ARBA00004651"/>
    </source>
</evidence>
<accession>A0ABV5KFS2</accession>
<dbReference type="PROSITE" id="PS50893">
    <property type="entry name" value="ABC_TRANSPORTER_2"/>
    <property type="match status" value="2"/>
</dbReference>
<evidence type="ECO:0000256" key="9">
    <source>
        <dbReference type="ARBA" id="ARBA00023136"/>
    </source>
</evidence>
<protein>
    <submittedName>
        <fullName evidence="12">ATP-binding cassette domain-containing protein</fullName>
    </submittedName>
</protein>
<dbReference type="CDD" id="cd03216">
    <property type="entry name" value="ABC_Carb_Monos_I"/>
    <property type="match status" value="1"/>
</dbReference>
<organism evidence="12 13">
    <name type="scientific">Nocardioides plantarum</name>
    <dbReference type="NCBI Taxonomy" id="29299"/>
    <lineage>
        <taxon>Bacteria</taxon>
        <taxon>Bacillati</taxon>
        <taxon>Actinomycetota</taxon>
        <taxon>Actinomycetes</taxon>
        <taxon>Propionibacteriales</taxon>
        <taxon>Nocardioidaceae</taxon>
        <taxon>Nocardioides</taxon>
    </lineage>
</organism>
<feature type="transmembrane region" description="Helical" evidence="10">
    <location>
        <begin position="668"/>
        <end position="689"/>
    </location>
</feature>
<dbReference type="PANTHER" id="PTHR43790:SF9">
    <property type="entry name" value="GALACTOFURANOSE TRANSPORTER ATP-BINDING PROTEIN YTFR"/>
    <property type="match status" value="1"/>
</dbReference>
<evidence type="ECO:0000256" key="4">
    <source>
        <dbReference type="ARBA" id="ARBA00022692"/>
    </source>
</evidence>
<dbReference type="CDD" id="cd06579">
    <property type="entry name" value="TM_PBP1_transp_AraH_like"/>
    <property type="match status" value="1"/>
</dbReference>
<keyword evidence="5" id="KW-0677">Repeat</keyword>
<dbReference type="PROSITE" id="PS00211">
    <property type="entry name" value="ABC_TRANSPORTER_1"/>
    <property type="match status" value="1"/>
</dbReference>
<keyword evidence="9 10" id="KW-0472">Membrane</keyword>
<dbReference type="SUPFAM" id="SSF52540">
    <property type="entry name" value="P-loop containing nucleoside triphosphate hydrolases"/>
    <property type="match status" value="2"/>
</dbReference>
<evidence type="ECO:0000259" key="11">
    <source>
        <dbReference type="PROSITE" id="PS50893"/>
    </source>
</evidence>
<feature type="transmembrane region" description="Helical" evidence="10">
    <location>
        <begin position="600"/>
        <end position="621"/>
    </location>
</feature>
<dbReference type="InterPro" id="IPR001851">
    <property type="entry name" value="ABC_transp_permease"/>
</dbReference>
<dbReference type="Proteomes" id="UP001589750">
    <property type="component" value="Unassembled WGS sequence"/>
</dbReference>
<keyword evidence="2" id="KW-0813">Transport</keyword>
<gene>
    <name evidence="12" type="ORF">ACFFRI_21220</name>
</gene>
<dbReference type="InterPro" id="IPR027417">
    <property type="entry name" value="P-loop_NTPase"/>
</dbReference>
<comment type="subcellular location">
    <subcellularLocation>
        <location evidence="1">Cell membrane</location>
        <topology evidence="1">Multi-pass membrane protein</topology>
    </subcellularLocation>
</comment>
<evidence type="ECO:0000256" key="2">
    <source>
        <dbReference type="ARBA" id="ARBA00022448"/>
    </source>
</evidence>
<dbReference type="GO" id="GO:0005524">
    <property type="term" value="F:ATP binding"/>
    <property type="evidence" value="ECO:0007669"/>
    <property type="project" value="UniProtKB-KW"/>
</dbReference>
<name>A0ABV5KFS2_9ACTN</name>
<evidence type="ECO:0000256" key="10">
    <source>
        <dbReference type="SAM" id="Phobius"/>
    </source>
</evidence>
<keyword evidence="4 10" id="KW-0812">Transmembrane</keyword>
<feature type="domain" description="ABC transporter" evidence="11">
    <location>
        <begin position="6"/>
        <end position="239"/>
    </location>
</feature>
<dbReference type="EMBL" id="JBHMDG010000034">
    <property type="protein sequence ID" value="MFB9315578.1"/>
    <property type="molecule type" value="Genomic_DNA"/>
</dbReference>
<sequence length="830" mass="87053">MNPDVLRLDRITKTYPGVVALRDVSLTVRSGEVHALVGENGAGKSTLMGVAAGVVSPDTGSVEIGGRPLERPSAGAAQALGLAVVYQHATVLDDLSVAENLLFSVPRDRRPAARQTASWVRDRLADVGTELNPRARAGDLSIAQRQLVEIARALALEARVLVLDEPTESLTANESDLLFEQVDRLREAGTGIVYISHRFPEVRRIADRISVLRDGELRGTFEASDVTEDDVLTLIVGRRVDHVFPPKPEAAATGEPLLSLADLSGSAFAGVDLDVRRGEIVGLAGVEGNGQREVLRAIAGLHPHQGTMTLEGRDVTMRSPAAAARHGIVHLPGDRHVEGAFLPLSVRENVSVLVLDKVSGAGVMRRRDEEALAQQAVTDLGIRTPGVESTMAGLSGGNQQKVLFARSLAAEPEVLLADEPTRGVDVGARAEIYRLLRSYAEAGHAVVVLSTDAVELAGLCDRVLVFSRGRVARELASADLSEREITGAAITAKETRSEEGTAQRRTPWAAWARRSDYLPSMVLTLLIVALAAWTWHSNDLFLSARNLSGSMQLMSILVLVACGQLCVLMVGSIDLSVGPLIGLSVVIMSFYATFDSGTTGLALGVGAAVGAGVAVGVVNALGIRLLGLPPVIATLVVFIFLQGLALVLRPTPDGFLDRSTTDLLQSTWGIYPVVAVLAVVVALVLEWVSRRTRAGVELRAVGSDQTRAARLGARVGVTFVAAHVACSVLAALAGVVLSGVVGVGQAGLGGEYTLTSIAAVVLGGASIFGGRGSFVGALLGAVLIQEVVSATSFLGLDESWQEWLPGLLIIAGAGLFSRARSRSGSETASP</sequence>
<dbReference type="PANTHER" id="PTHR43790">
    <property type="entry name" value="CARBOHYDRATE TRANSPORT ATP-BINDING PROTEIN MG119-RELATED"/>
    <property type="match status" value="1"/>
</dbReference>
<feature type="transmembrane region" description="Helical" evidence="10">
    <location>
        <begin position="777"/>
        <end position="796"/>
    </location>
</feature>
<feature type="transmembrane region" description="Helical" evidence="10">
    <location>
        <begin position="577"/>
        <end position="594"/>
    </location>
</feature>
<dbReference type="Gene3D" id="3.40.50.300">
    <property type="entry name" value="P-loop containing nucleotide triphosphate hydrolases"/>
    <property type="match status" value="2"/>
</dbReference>
<proteinExistence type="predicted"/>
<dbReference type="InterPro" id="IPR003439">
    <property type="entry name" value="ABC_transporter-like_ATP-bd"/>
</dbReference>
<feature type="transmembrane region" description="Helical" evidence="10">
    <location>
        <begin position="628"/>
        <end position="648"/>
    </location>
</feature>
<keyword evidence="7 12" id="KW-0067">ATP-binding</keyword>
<feature type="transmembrane region" description="Helical" evidence="10">
    <location>
        <begin position="547"/>
        <end position="570"/>
    </location>
</feature>
<dbReference type="InterPro" id="IPR017871">
    <property type="entry name" value="ABC_transporter-like_CS"/>
</dbReference>
<dbReference type="InterPro" id="IPR003593">
    <property type="entry name" value="AAA+_ATPase"/>
</dbReference>